<dbReference type="AlphaFoldDB" id="A0A835YRX5"/>
<dbReference type="Pfam" id="PF02678">
    <property type="entry name" value="Pirin"/>
    <property type="match status" value="1"/>
</dbReference>
<dbReference type="Proteomes" id="UP000664859">
    <property type="component" value="Unassembled WGS sequence"/>
</dbReference>
<sequence>MSSAAVATQSASAPQFKKVPQETLHVSKPTSWLESRFHFSFADHWDPKRMSFGKLRVVNDDLVKPMEGFDTHPHRDMEIFSYIVDGYLTHQDSKGNKETLGRGAVQYMSAGTGVYHSEMNNHRSETCRFLQVWVQPNARGLAVQYGSTSPPPAEQRHNRIRHIISGSDSAETAPIKLNQDCNVYIGELDAGASASLPLAAGRQAYMVCIEGKVSLAGGKLELSARDAAQLFGGTKGSTLDFTAGEGKEGAHFMVIELAGSENAQEL</sequence>
<dbReference type="PANTHER" id="PTHR43212:SF3">
    <property type="entry name" value="QUERCETIN 2,3-DIOXYGENASE"/>
    <property type="match status" value="1"/>
</dbReference>
<dbReference type="GO" id="GO:0046872">
    <property type="term" value="F:metal ion binding"/>
    <property type="evidence" value="ECO:0007669"/>
    <property type="project" value="UniProtKB-KW"/>
</dbReference>
<dbReference type="CDD" id="cd02247">
    <property type="entry name" value="cupin_pirin_C"/>
    <property type="match status" value="1"/>
</dbReference>
<dbReference type="Gene3D" id="2.60.120.10">
    <property type="entry name" value="Jelly Rolls"/>
    <property type="match status" value="2"/>
</dbReference>
<feature type="binding site" evidence="2">
    <location>
        <position position="118"/>
    </location>
    <ligand>
        <name>Fe cation</name>
        <dbReference type="ChEBI" id="CHEBI:24875"/>
    </ligand>
</feature>
<dbReference type="InterPro" id="IPR041602">
    <property type="entry name" value="Quercetinase_C"/>
</dbReference>
<dbReference type="PIRSF" id="PIRSF006232">
    <property type="entry name" value="Pirin"/>
    <property type="match status" value="1"/>
</dbReference>
<keyword evidence="2" id="KW-0479">Metal-binding</keyword>
<feature type="binding site" evidence="2">
    <location>
        <position position="72"/>
    </location>
    <ligand>
        <name>Fe cation</name>
        <dbReference type="ChEBI" id="CHEBI:24875"/>
    </ligand>
</feature>
<gene>
    <name evidence="6" type="ORF">JKP88DRAFT_258428</name>
</gene>
<evidence type="ECO:0000256" key="1">
    <source>
        <dbReference type="ARBA" id="ARBA00008416"/>
    </source>
</evidence>
<dbReference type="SUPFAM" id="SSF51182">
    <property type="entry name" value="RmlC-like cupins"/>
    <property type="match status" value="1"/>
</dbReference>
<feature type="binding site" evidence="2">
    <location>
        <position position="116"/>
    </location>
    <ligand>
        <name>Fe cation</name>
        <dbReference type="ChEBI" id="CHEBI:24875"/>
    </ligand>
</feature>
<dbReference type="CDD" id="cd02910">
    <property type="entry name" value="cupin_Yhhw_N"/>
    <property type="match status" value="1"/>
</dbReference>
<feature type="domain" description="Quercetin 2,3-dioxygenase C-terminal cupin" evidence="5">
    <location>
        <begin position="167"/>
        <end position="256"/>
    </location>
</feature>
<protein>
    <submittedName>
        <fullName evidence="6">RmlC-like cupin</fullName>
    </submittedName>
</protein>
<evidence type="ECO:0000259" key="5">
    <source>
        <dbReference type="Pfam" id="PF17954"/>
    </source>
</evidence>
<feature type="domain" description="Pirin N-terminal" evidence="4">
    <location>
        <begin position="30"/>
        <end position="134"/>
    </location>
</feature>
<dbReference type="InterPro" id="IPR014710">
    <property type="entry name" value="RmlC-like_jellyroll"/>
</dbReference>
<accession>A0A835YRX5</accession>
<evidence type="ECO:0000313" key="7">
    <source>
        <dbReference type="Proteomes" id="UP000664859"/>
    </source>
</evidence>
<evidence type="ECO:0000256" key="3">
    <source>
        <dbReference type="RuleBase" id="RU003457"/>
    </source>
</evidence>
<dbReference type="InterPro" id="IPR003829">
    <property type="entry name" value="Pirin_N_dom"/>
</dbReference>
<reference evidence="6" key="1">
    <citation type="submission" date="2021-02" db="EMBL/GenBank/DDBJ databases">
        <title>First Annotated Genome of the Yellow-green Alga Tribonema minus.</title>
        <authorList>
            <person name="Mahan K.M."/>
        </authorList>
    </citation>
    <scope>NUCLEOTIDE SEQUENCE</scope>
    <source>
        <strain evidence="6">UTEX B ZZ1240</strain>
    </source>
</reference>
<dbReference type="PANTHER" id="PTHR43212">
    <property type="entry name" value="QUERCETIN 2,3-DIOXYGENASE"/>
    <property type="match status" value="1"/>
</dbReference>
<dbReference type="InterPro" id="IPR011051">
    <property type="entry name" value="RmlC_Cupin_sf"/>
</dbReference>
<keyword evidence="7" id="KW-1185">Reference proteome</keyword>
<evidence type="ECO:0000313" key="6">
    <source>
        <dbReference type="EMBL" id="KAG5178957.1"/>
    </source>
</evidence>
<organism evidence="6 7">
    <name type="scientific">Tribonema minus</name>
    <dbReference type="NCBI Taxonomy" id="303371"/>
    <lineage>
        <taxon>Eukaryota</taxon>
        <taxon>Sar</taxon>
        <taxon>Stramenopiles</taxon>
        <taxon>Ochrophyta</taxon>
        <taxon>PX clade</taxon>
        <taxon>Xanthophyceae</taxon>
        <taxon>Tribonematales</taxon>
        <taxon>Tribonemataceae</taxon>
        <taxon>Tribonema</taxon>
    </lineage>
</organism>
<evidence type="ECO:0000256" key="2">
    <source>
        <dbReference type="PIRSR" id="PIRSR006232-1"/>
    </source>
</evidence>
<keyword evidence="2" id="KW-0408">Iron</keyword>
<dbReference type="InterPro" id="IPR012093">
    <property type="entry name" value="Pirin"/>
</dbReference>
<feature type="binding site" evidence="2">
    <location>
        <position position="74"/>
    </location>
    <ligand>
        <name>Fe cation</name>
        <dbReference type="ChEBI" id="CHEBI:24875"/>
    </ligand>
</feature>
<comment type="similarity">
    <text evidence="1 3">Belongs to the pirin family.</text>
</comment>
<proteinExistence type="inferred from homology"/>
<name>A0A835YRX5_9STRA</name>
<dbReference type="OrthoDB" id="198735at2759"/>
<dbReference type="Pfam" id="PF17954">
    <property type="entry name" value="Pirin_C_2"/>
    <property type="match status" value="1"/>
</dbReference>
<comment type="caution">
    <text evidence="6">The sequence shown here is derived from an EMBL/GenBank/DDBJ whole genome shotgun (WGS) entry which is preliminary data.</text>
</comment>
<evidence type="ECO:0000259" key="4">
    <source>
        <dbReference type="Pfam" id="PF02678"/>
    </source>
</evidence>
<comment type="cofactor">
    <cofactor evidence="2">
        <name>Fe cation</name>
        <dbReference type="ChEBI" id="CHEBI:24875"/>
    </cofactor>
    <text evidence="2">Binds 1 Fe cation per subunit.</text>
</comment>
<dbReference type="EMBL" id="JAFCMP010000510">
    <property type="protein sequence ID" value="KAG5178957.1"/>
    <property type="molecule type" value="Genomic_DNA"/>
</dbReference>